<keyword evidence="1" id="KW-0472">Membrane</keyword>
<keyword evidence="3" id="KW-1185">Reference proteome</keyword>
<dbReference type="AlphaFoldDB" id="A0AAV7FM14"/>
<keyword evidence="1" id="KW-0812">Transmembrane</keyword>
<evidence type="ECO:0000313" key="2">
    <source>
        <dbReference type="EMBL" id="KAH0435574.1"/>
    </source>
</evidence>
<comment type="caution">
    <text evidence="2">The sequence shown here is derived from an EMBL/GenBank/DDBJ whole genome shotgun (WGS) entry which is preliminary data.</text>
</comment>
<evidence type="ECO:0000313" key="3">
    <source>
        <dbReference type="Proteomes" id="UP000775213"/>
    </source>
</evidence>
<organism evidence="2 3">
    <name type="scientific">Dendrobium chrysotoxum</name>
    <name type="common">Orchid</name>
    <dbReference type="NCBI Taxonomy" id="161865"/>
    <lineage>
        <taxon>Eukaryota</taxon>
        <taxon>Viridiplantae</taxon>
        <taxon>Streptophyta</taxon>
        <taxon>Embryophyta</taxon>
        <taxon>Tracheophyta</taxon>
        <taxon>Spermatophyta</taxon>
        <taxon>Magnoliopsida</taxon>
        <taxon>Liliopsida</taxon>
        <taxon>Asparagales</taxon>
        <taxon>Orchidaceae</taxon>
        <taxon>Epidendroideae</taxon>
        <taxon>Malaxideae</taxon>
        <taxon>Dendrobiinae</taxon>
        <taxon>Dendrobium</taxon>
    </lineage>
</organism>
<protein>
    <submittedName>
        <fullName evidence="2">Uncharacterized protein</fullName>
    </submittedName>
</protein>
<keyword evidence="1" id="KW-1133">Transmembrane helix</keyword>
<dbReference type="EMBL" id="JAGFBR010000766">
    <property type="protein sequence ID" value="KAH0435574.1"/>
    <property type="molecule type" value="Genomic_DNA"/>
</dbReference>
<gene>
    <name evidence="2" type="ORF">IEQ34_026581</name>
</gene>
<reference evidence="2 3" key="1">
    <citation type="journal article" date="2021" name="Hortic Res">
        <title>Chromosome-scale assembly of the Dendrobium chrysotoxum genome enhances the understanding of orchid evolution.</title>
        <authorList>
            <person name="Zhang Y."/>
            <person name="Zhang G.Q."/>
            <person name="Zhang D."/>
            <person name="Liu X.D."/>
            <person name="Xu X.Y."/>
            <person name="Sun W.H."/>
            <person name="Yu X."/>
            <person name="Zhu X."/>
            <person name="Wang Z.W."/>
            <person name="Zhao X."/>
            <person name="Zhong W.Y."/>
            <person name="Chen H."/>
            <person name="Yin W.L."/>
            <person name="Huang T."/>
            <person name="Niu S.C."/>
            <person name="Liu Z.J."/>
        </authorList>
    </citation>
    <scope>NUCLEOTIDE SEQUENCE [LARGE SCALE GENOMIC DNA]</scope>
    <source>
        <strain evidence="2">Lindl</strain>
    </source>
</reference>
<feature type="transmembrane region" description="Helical" evidence="1">
    <location>
        <begin position="59"/>
        <end position="80"/>
    </location>
</feature>
<name>A0AAV7FM14_DENCH</name>
<dbReference type="Proteomes" id="UP000775213">
    <property type="component" value="Unassembled WGS sequence"/>
</dbReference>
<proteinExistence type="predicted"/>
<sequence>MMVISKGSLKVLQNGKEISELLEKFGIKGRFDQAKGITCSALFVSYYLQEVAIKERGPVFFSCAFSPLCIILTMGIRSFFC</sequence>
<accession>A0AAV7FM14</accession>
<evidence type="ECO:0000256" key="1">
    <source>
        <dbReference type="SAM" id="Phobius"/>
    </source>
</evidence>